<proteinExistence type="predicted"/>
<reference evidence="1" key="1">
    <citation type="submission" date="2014-09" db="EMBL/GenBank/DDBJ databases">
        <authorList>
            <person name="Magalhaes I.L.F."/>
            <person name="Oliveira U."/>
            <person name="Santos F.R."/>
            <person name="Vidigal T.H.D.A."/>
            <person name="Brescovit A.D."/>
            <person name="Santos A.J."/>
        </authorList>
    </citation>
    <scope>NUCLEOTIDE SEQUENCE</scope>
    <source>
        <tissue evidence="1">Shoot tissue taken approximately 20 cm above the soil surface</tissue>
    </source>
</reference>
<accession>A0A0A9D0Y5</accession>
<name>A0A0A9D0Y5_ARUDO</name>
<reference evidence="1" key="2">
    <citation type="journal article" date="2015" name="Data Brief">
        <title>Shoot transcriptome of the giant reed, Arundo donax.</title>
        <authorList>
            <person name="Barrero R.A."/>
            <person name="Guerrero F.D."/>
            <person name="Moolhuijzen P."/>
            <person name="Goolsby J.A."/>
            <person name="Tidwell J."/>
            <person name="Bellgard S.E."/>
            <person name="Bellgard M.I."/>
        </authorList>
    </citation>
    <scope>NUCLEOTIDE SEQUENCE</scope>
    <source>
        <tissue evidence="1">Shoot tissue taken approximately 20 cm above the soil surface</tissue>
    </source>
</reference>
<dbReference type="AlphaFoldDB" id="A0A0A9D0Y5"/>
<sequence>MRPADCKTSFEMQLMVLQGNPCSHTQHCIVQGHNGTAVYQRQISVQKILSLVQQIYECKDCPCKPLTGPLAEQKT</sequence>
<organism evidence="1">
    <name type="scientific">Arundo donax</name>
    <name type="common">Giant reed</name>
    <name type="synonym">Donax arundinaceus</name>
    <dbReference type="NCBI Taxonomy" id="35708"/>
    <lineage>
        <taxon>Eukaryota</taxon>
        <taxon>Viridiplantae</taxon>
        <taxon>Streptophyta</taxon>
        <taxon>Embryophyta</taxon>
        <taxon>Tracheophyta</taxon>
        <taxon>Spermatophyta</taxon>
        <taxon>Magnoliopsida</taxon>
        <taxon>Liliopsida</taxon>
        <taxon>Poales</taxon>
        <taxon>Poaceae</taxon>
        <taxon>PACMAD clade</taxon>
        <taxon>Arundinoideae</taxon>
        <taxon>Arundineae</taxon>
        <taxon>Arundo</taxon>
    </lineage>
</organism>
<evidence type="ECO:0000313" key="1">
    <source>
        <dbReference type="EMBL" id="JAD80328.1"/>
    </source>
</evidence>
<protein>
    <submittedName>
        <fullName evidence="1">Uncharacterized protein</fullName>
    </submittedName>
</protein>
<dbReference type="EMBL" id="GBRH01217567">
    <property type="protein sequence ID" value="JAD80328.1"/>
    <property type="molecule type" value="Transcribed_RNA"/>
</dbReference>